<organism evidence="3 4">
    <name type="scientific">Laodelphax striatellus</name>
    <name type="common">Small brown planthopper</name>
    <name type="synonym">Delphax striatella</name>
    <dbReference type="NCBI Taxonomy" id="195883"/>
    <lineage>
        <taxon>Eukaryota</taxon>
        <taxon>Metazoa</taxon>
        <taxon>Ecdysozoa</taxon>
        <taxon>Arthropoda</taxon>
        <taxon>Hexapoda</taxon>
        <taxon>Insecta</taxon>
        <taxon>Pterygota</taxon>
        <taxon>Neoptera</taxon>
        <taxon>Paraneoptera</taxon>
        <taxon>Hemiptera</taxon>
        <taxon>Auchenorrhyncha</taxon>
        <taxon>Fulgoroidea</taxon>
        <taxon>Delphacidae</taxon>
        <taxon>Criomorphinae</taxon>
        <taxon>Laodelphax</taxon>
    </lineage>
</organism>
<keyword evidence="2" id="KW-0812">Transmembrane</keyword>
<name>A0A482WUF7_LAOST</name>
<accession>A0A482WUF7</accession>
<sequence length="476" mass="53960">MMLLHPAGKIGSAFGEFLAAFIDPIPFAHKWYLVPIVLVLMFFTFFLTYVVLIGGVISFKTLLGSFEIGYRERSTSHGPVRQMIEEVPREEDGGSRRRRMIEREEERIEGGGERGRGRRIELERREESGRMIEGGEARIGWRVEEEGRRIEGGGGGERGRMMEEERGIGWRIEEERGRMIEGERREESGGRTVENGERAERRRTPEKERVGGSGRRREIEEGNRRKRIERERRILSKDDERLGEDWITAESGGGGGGSGRRRIGGGGEGRDDERRRMDGGGGGRGELDEGGSGDSPKTEGRVNVWTERGGGGGREEAVGVGQRVGNKPKTGEGADEEERWIKEEEDRQRGVGGSYEEICDKCGSEGRIKKGKERESGGIEEEGEKVEERLVGKEEREIVERRLVGEEGGVEQNETENVERKRDKVGGRKKGRPRKRWLDDVMEDLRVMGKRGWRMRVTDRDWWRGVVMEARAHNGL</sequence>
<gene>
    <name evidence="3" type="ORF">LSTR_LSTR006565</name>
</gene>
<feature type="region of interest" description="Disordered" evidence="1">
    <location>
        <begin position="88"/>
        <end position="115"/>
    </location>
</feature>
<evidence type="ECO:0000313" key="4">
    <source>
        <dbReference type="Proteomes" id="UP000291343"/>
    </source>
</evidence>
<keyword evidence="4" id="KW-1185">Reference proteome</keyword>
<feature type="compositionally biased region" description="Basic and acidic residues" evidence="1">
    <location>
        <begin position="339"/>
        <end position="349"/>
    </location>
</feature>
<evidence type="ECO:0000313" key="3">
    <source>
        <dbReference type="EMBL" id="RZF37239.1"/>
    </source>
</evidence>
<dbReference type="Proteomes" id="UP000291343">
    <property type="component" value="Unassembled WGS sequence"/>
</dbReference>
<feature type="compositionally biased region" description="Basic and acidic residues" evidence="1">
    <location>
        <begin position="181"/>
        <end position="244"/>
    </location>
</feature>
<feature type="compositionally biased region" description="Basic and acidic residues" evidence="1">
    <location>
        <begin position="417"/>
        <end position="426"/>
    </location>
</feature>
<dbReference type="STRING" id="195883.A0A482WUF7"/>
<protein>
    <submittedName>
        <fullName evidence="3">Uncharacterized protein</fullName>
    </submittedName>
</protein>
<feature type="region of interest" description="Disordered" evidence="1">
    <location>
        <begin position="181"/>
        <end position="358"/>
    </location>
</feature>
<dbReference type="EMBL" id="QKKF02024806">
    <property type="protein sequence ID" value="RZF37239.1"/>
    <property type="molecule type" value="Genomic_DNA"/>
</dbReference>
<evidence type="ECO:0000256" key="1">
    <source>
        <dbReference type="SAM" id="MobiDB-lite"/>
    </source>
</evidence>
<keyword evidence="2" id="KW-1133">Transmembrane helix</keyword>
<dbReference type="AlphaFoldDB" id="A0A482WUF7"/>
<dbReference type="OrthoDB" id="6619389at2759"/>
<keyword evidence="2" id="KW-0472">Membrane</keyword>
<feature type="compositionally biased region" description="Basic and acidic residues" evidence="1">
    <location>
        <begin position="268"/>
        <end position="278"/>
    </location>
</feature>
<dbReference type="InParanoid" id="A0A482WUF7"/>
<reference evidence="3 4" key="1">
    <citation type="journal article" date="2017" name="Gigascience">
        <title>Genome sequence of the small brown planthopper, Laodelphax striatellus.</title>
        <authorList>
            <person name="Zhu J."/>
            <person name="Jiang F."/>
            <person name="Wang X."/>
            <person name="Yang P."/>
            <person name="Bao Y."/>
            <person name="Zhao W."/>
            <person name="Wang W."/>
            <person name="Lu H."/>
            <person name="Wang Q."/>
            <person name="Cui N."/>
            <person name="Li J."/>
            <person name="Chen X."/>
            <person name="Luo L."/>
            <person name="Yu J."/>
            <person name="Kang L."/>
            <person name="Cui F."/>
        </authorList>
    </citation>
    <scope>NUCLEOTIDE SEQUENCE [LARGE SCALE GENOMIC DNA]</scope>
    <source>
        <strain evidence="3">Lst14</strain>
    </source>
</reference>
<proteinExistence type="predicted"/>
<evidence type="ECO:0000256" key="2">
    <source>
        <dbReference type="SAM" id="Phobius"/>
    </source>
</evidence>
<feature type="transmembrane region" description="Helical" evidence="2">
    <location>
        <begin position="31"/>
        <end position="57"/>
    </location>
</feature>
<feature type="region of interest" description="Disordered" evidence="1">
    <location>
        <begin position="405"/>
        <end position="434"/>
    </location>
</feature>
<comment type="caution">
    <text evidence="3">The sequence shown here is derived from an EMBL/GenBank/DDBJ whole genome shotgun (WGS) entry which is preliminary data.</text>
</comment>